<evidence type="ECO:0000313" key="12">
    <source>
        <dbReference type="Proteomes" id="UP001152747"/>
    </source>
</evidence>
<comment type="subcellular location">
    <subcellularLocation>
        <location evidence="9">Endoplasmic reticulum membrane</location>
        <topology evidence="9">Multi-pass membrane protein</topology>
    </subcellularLocation>
    <subcellularLocation>
        <location evidence="9">Golgi apparatus membrane</location>
        <topology evidence="9">Multi-pass membrane protein</topology>
    </subcellularLocation>
</comment>
<evidence type="ECO:0000256" key="2">
    <source>
        <dbReference type="ARBA" id="ARBA00022448"/>
    </source>
</evidence>
<keyword evidence="5 9" id="KW-0653">Protein transport</keyword>
<comment type="caution">
    <text evidence="11">The sequence shown here is derived from an EMBL/GenBank/DDBJ whole genome shotgun (WGS) entry which is preliminary data.</text>
</comment>
<gene>
    <name evidence="11" type="ORF">CAMP_LOCUS15705</name>
</gene>
<dbReference type="InterPro" id="IPR005578">
    <property type="entry name" value="Yif1_fam"/>
</dbReference>
<feature type="compositionally biased region" description="Polar residues" evidence="10">
    <location>
        <begin position="1"/>
        <end position="29"/>
    </location>
</feature>
<dbReference type="Proteomes" id="UP001152747">
    <property type="component" value="Unassembled WGS sequence"/>
</dbReference>
<evidence type="ECO:0000256" key="3">
    <source>
        <dbReference type="ARBA" id="ARBA00022692"/>
    </source>
</evidence>
<evidence type="ECO:0000313" key="11">
    <source>
        <dbReference type="EMBL" id="CAI5453068.1"/>
    </source>
</evidence>
<evidence type="ECO:0000256" key="6">
    <source>
        <dbReference type="ARBA" id="ARBA00022989"/>
    </source>
</evidence>
<evidence type="ECO:0000256" key="1">
    <source>
        <dbReference type="ARBA" id="ARBA00009727"/>
    </source>
</evidence>
<dbReference type="AlphaFoldDB" id="A0A9P1N6M3"/>
<organism evidence="11 12">
    <name type="scientific">Caenorhabditis angaria</name>
    <dbReference type="NCBI Taxonomy" id="860376"/>
    <lineage>
        <taxon>Eukaryota</taxon>
        <taxon>Metazoa</taxon>
        <taxon>Ecdysozoa</taxon>
        <taxon>Nematoda</taxon>
        <taxon>Chromadorea</taxon>
        <taxon>Rhabditida</taxon>
        <taxon>Rhabditina</taxon>
        <taxon>Rhabditomorpha</taxon>
        <taxon>Rhabditoidea</taxon>
        <taxon>Rhabditidae</taxon>
        <taxon>Peloderinae</taxon>
        <taxon>Caenorhabditis</taxon>
    </lineage>
</organism>
<dbReference type="GO" id="GO:0005793">
    <property type="term" value="C:endoplasmic reticulum-Golgi intermediate compartment"/>
    <property type="evidence" value="ECO:0007669"/>
    <property type="project" value="UniProtKB-UniRule"/>
</dbReference>
<keyword evidence="12" id="KW-1185">Reference proteome</keyword>
<feature type="region of interest" description="Disordered" evidence="10">
    <location>
        <begin position="1"/>
        <end position="83"/>
    </location>
</feature>
<evidence type="ECO:0000256" key="8">
    <source>
        <dbReference type="ARBA" id="ARBA00023136"/>
    </source>
</evidence>
<evidence type="ECO:0000256" key="4">
    <source>
        <dbReference type="ARBA" id="ARBA00022824"/>
    </source>
</evidence>
<dbReference type="OrthoDB" id="337750at2759"/>
<proteinExistence type="inferred from homology"/>
<keyword evidence="8 9" id="KW-0472">Membrane</keyword>
<feature type="transmembrane region" description="Helical" evidence="9">
    <location>
        <begin position="169"/>
        <end position="188"/>
    </location>
</feature>
<name>A0A9P1N6M3_9PELO</name>
<dbReference type="PANTHER" id="PTHR14083:SF0">
    <property type="entry name" value="YIP1D-INTERACTING FACTOR 1, ISOFORM C"/>
    <property type="match status" value="1"/>
</dbReference>
<sequence>MSNEWGNDWNTEQWNTGYTQPAQQQNYDTNYGYSQPAAPQQQSGYSQQVPQQQNQYSGYMQPDYSQQQQGQQNQQQNPYGSFQPQQFMSDPMLSAAKQFGGQFAEQQKEKLTKYLGTFNLKYYFSVDNAYVGKKLGILFFPFFHRDWSLKFSGSSEPYPAKEDVNAPDLYIPLMAFLTYVLVSGFVLGTQGRFSPEVLGILTSNAFIWVILENIVIFISKYIMNISATLSVWHSLAYSTYKFTHMIVCLLMFMVGDKTFYYFTLAYSSLALVLFLLRTVSHFVFDNSSHYGDDGGRKRKLLLLGFVVITQPLIMWWLTSTQIASTKPRMVVGQEWLDSNFGVSSYDYDKFGLAQMALGKIVGSGTASKSVPMTMDGDIDYEALLKMPKGTFEGEN</sequence>
<dbReference type="Pfam" id="PF03878">
    <property type="entry name" value="YIF1"/>
    <property type="match status" value="1"/>
</dbReference>
<dbReference type="GO" id="GO:0030134">
    <property type="term" value="C:COPII-coated ER to Golgi transport vesicle"/>
    <property type="evidence" value="ECO:0007669"/>
    <property type="project" value="TreeGrafter"/>
</dbReference>
<keyword evidence="2 9" id="KW-0813">Transport</keyword>
<evidence type="ECO:0000256" key="9">
    <source>
        <dbReference type="RuleBase" id="RU368073"/>
    </source>
</evidence>
<dbReference type="EMBL" id="CANHGI010000005">
    <property type="protein sequence ID" value="CAI5453068.1"/>
    <property type="molecule type" value="Genomic_DNA"/>
</dbReference>
<feature type="transmembrane region" description="Helical" evidence="9">
    <location>
        <begin position="200"/>
        <end position="223"/>
    </location>
</feature>
<dbReference type="GO" id="GO:0005789">
    <property type="term" value="C:endoplasmic reticulum membrane"/>
    <property type="evidence" value="ECO:0007669"/>
    <property type="project" value="UniProtKB-SubCell"/>
</dbReference>
<evidence type="ECO:0000256" key="5">
    <source>
        <dbReference type="ARBA" id="ARBA00022927"/>
    </source>
</evidence>
<protein>
    <recommendedName>
        <fullName evidence="9">Protein YIF1</fullName>
    </recommendedName>
</protein>
<keyword evidence="6 9" id="KW-1133">Transmembrane helix</keyword>
<reference evidence="11" key="1">
    <citation type="submission" date="2022-11" db="EMBL/GenBank/DDBJ databases">
        <authorList>
            <person name="Kikuchi T."/>
        </authorList>
    </citation>
    <scope>NUCLEOTIDE SEQUENCE</scope>
    <source>
        <strain evidence="11">PS1010</strain>
    </source>
</reference>
<dbReference type="GO" id="GO:0000139">
    <property type="term" value="C:Golgi membrane"/>
    <property type="evidence" value="ECO:0007669"/>
    <property type="project" value="UniProtKB-SubCell"/>
</dbReference>
<keyword evidence="3 9" id="KW-0812">Transmembrane</keyword>
<keyword evidence="7 9" id="KW-0333">Golgi apparatus</keyword>
<evidence type="ECO:0000256" key="10">
    <source>
        <dbReference type="SAM" id="MobiDB-lite"/>
    </source>
</evidence>
<keyword evidence="4 9" id="KW-0256">Endoplasmic reticulum</keyword>
<dbReference type="GO" id="GO:0006888">
    <property type="term" value="P:endoplasmic reticulum to Golgi vesicle-mediated transport"/>
    <property type="evidence" value="ECO:0007669"/>
    <property type="project" value="UniProtKB-UniRule"/>
</dbReference>
<dbReference type="GO" id="GO:0015031">
    <property type="term" value="P:protein transport"/>
    <property type="evidence" value="ECO:0007669"/>
    <property type="project" value="UniProtKB-KW"/>
</dbReference>
<feature type="transmembrane region" description="Helical" evidence="9">
    <location>
        <begin position="259"/>
        <end position="279"/>
    </location>
</feature>
<feature type="transmembrane region" description="Helical" evidence="9">
    <location>
        <begin position="235"/>
        <end position="253"/>
    </location>
</feature>
<feature type="compositionally biased region" description="Low complexity" evidence="10">
    <location>
        <begin position="31"/>
        <end position="83"/>
    </location>
</feature>
<comment type="function">
    <text evidence="9">Has a role in transport between endoplasmic reticulum and Golgi.</text>
</comment>
<evidence type="ECO:0000256" key="7">
    <source>
        <dbReference type="ARBA" id="ARBA00023034"/>
    </source>
</evidence>
<comment type="similarity">
    <text evidence="1 9">Belongs to the YIF1 family.</text>
</comment>
<dbReference type="PANTHER" id="PTHR14083">
    <property type="entry name" value="YIP1 INTERACTING FACTOR HOMOLOG YIF1 PROTEIN"/>
    <property type="match status" value="1"/>
</dbReference>
<feature type="transmembrane region" description="Helical" evidence="9">
    <location>
        <begin position="300"/>
        <end position="318"/>
    </location>
</feature>
<accession>A0A9P1N6M3</accession>